<dbReference type="EMBL" id="MCGT01000055">
    <property type="protein sequence ID" value="ORX43492.1"/>
    <property type="molecule type" value="Genomic_DNA"/>
</dbReference>
<reference evidence="2 3" key="1">
    <citation type="submission" date="2016-07" db="EMBL/GenBank/DDBJ databases">
        <title>Pervasive Adenine N6-methylation of Active Genes in Fungi.</title>
        <authorList>
            <consortium name="DOE Joint Genome Institute"/>
            <person name="Mondo S.J."/>
            <person name="Dannebaum R.O."/>
            <person name="Kuo R.C."/>
            <person name="Labutti K."/>
            <person name="Haridas S."/>
            <person name="Kuo A."/>
            <person name="Salamov A."/>
            <person name="Ahrendt S.R."/>
            <person name="Lipzen A."/>
            <person name="Sullivan W."/>
            <person name="Andreopoulos W.B."/>
            <person name="Clum A."/>
            <person name="Lindquist E."/>
            <person name="Daum C."/>
            <person name="Ramamoorthy G.K."/>
            <person name="Gryganskyi A."/>
            <person name="Culley D."/>
            <person name="Magnuson J.K."/>
            <person name="James T.Y."/>
            <person name="O'Malley M.A."/>
            <person name="Stajich J.E."/>
            <person name="Spatafora J.W."/>
            <person name="Visel A."/>
            <person name="Grigoriev I.V."/>
        </authorList>
    </citation>
    <scope>NUCLEOTIDE SEQUENCE [LARGE SCALE GENOMIC DNA]</scope>
    <source>
        <strain evidence="2 3">NRRL 3301</strain>
    </source>
</reference>
<dbReference type="OrthoDB" id="2284562at2759"/>
<sequence>MLDALPTELIWSVFSYLDYDDLDQLLTIRCLETVVATYLFKHFHYQFKVADLLRWFEALPSDQRQLNDARDYVAHEVLDVLCRHVQLCAKFDQRNKFSELLDRLQHMVVTRILDPDLPDGLEYDYGLLCLTIRYIYLHTADIRVLHDPKYRRRSTKHPLAPFLPRDYTWIWRMYCNYAKDWATPTIPRWWWWQRQLNTMWQTPTRRRSCLRFTRFFGLLFEATSLYLESTLDGTFEECTREALVTGNAEALLLLCEAAQKPVDVESMCMSVSLAGEQLWFYLDTLDDRMTQQPTAEQLARIQLQQQQQEQQDQVDAPMTPPEWLLPERYQVHTNTKLRLKEEIDVCFYA</sequence>
<dbReference type="Proteomes" id="UP000242146">
    <property type="component" value="Unassembled WGS sequence"/>
</dbReference>
<evidence type="ECO:0000259" key="1">
    <source>
        <dbReference type="PROSITE" id="PS50181"/>
    </source>
</evidence>
<comment type="caution">
    <text evidence="2">The sequence shown here is derived from an EMBL/GenBank/DDBJ whole genome shotgun (WGS) entry which is preliminary data.</text>
</comment>
<proteinExistence type="predicted"/>
<dbReference type="AlphaFoldDB" id="A0A1X2G397"/>
<protein>
    <recommendedName>
        <fullName evidence="1">F-box domain-containing protein</fullName>
    </recommendedName>
</protein>
<gene>
    <name evidence="2" type="ORF">DM01DRAFT_361771</name>
</gene>
<evidence type="ECO:0000313" key="2">
    <source>
        <dbReference type="EMBL" id="ORX43492.1"/>
    </source>
</evidence>
<dbReference type="InterPro" id="IPR001810">
    <property type="entry name" value="F-box_dom"/>
</dbReference>
<evidence type="ECO:0000313" key="3">
    <source>
        <dbReference type="Proteomes" id="UP000242146"/>
    </source>
</evidence>
<accession>A0A1X2G397</accession>
<organism evidence="2 3">
    <name type="scientific">Hesseltinella vesiculosa</name>
    <dbReference type="NCBI Taxonomy" id="101127"/>
    <lineage>
        <taxon>Eukaryota</taxon>
        <taxon>Fungi</taxon>
        <taxon>Fungi incertae sedis</taxon>
        <taxon>Mucoromycota</taxon>
        <taxon>Mucoromycotina</taxon>
        <taxon>Mucoromycetes</taxon>
        <taxon>Mucorales</taxon>
        <taxon>Cunninghamellaceae</taxon>
        <taxon>Hesseltinella</taxon>
    </lineage>
</organism>
<feature type="domain" description="F-box" evidence="1">
    <location>
        <begin position="1"/>
        <end position="22"/>
    </location>
</feature>
<dbReference type="PROSITE" id="PS50181">
    <property type="entry name" value="FBOX"/>
    <property type="match status" value="1"/>
</dbReference>
<keyword evidence="3" id="KW-1185">Reference proteome</keyword>
<name>A0A1X2G397_9FUNG</name>